<keyword evidence="1" id="KW-1133">Transmembrane helix</keyword>
<comment type="caution">
    <text evidence="2">The sequence shown here is derived from an EMBL/GenBank/DDBJ whole genome shotgun (WGS) entry which is preliminary data.</text>
</comment>
<name>A0ABU2MR93_9ACTN</name>
<keyword evidence="1" id="KW-0812">Transmembrane</keyword>
<sequence length="52" mass="4980">MAGASPANAAVSSLVTGSRDAEPHWPLLPCAAAALIAAAVIAAAGAVAGRRR</sequence>
<evidence type="ECO:0000256" key="1">
    <source>
        <dbReference type="SAM" id="Phobius"/>
    </source>
</evidence>
<dbReference type="EMBL" id="JAVREL010000008">
    <property type="protein sequence ID" value="MDT0344150.1"/>
    <property type="molecule type" value="Genomic_DNA"/>
</dbReference>
<evidence type="ECO:0000313" key="2">
    <source>
        <dbReference type="EMBL" id="MDT0344150.1"/>
    </source>
</evidence>
<keyword evidence="1" id="KW-0472">Membrane</keyword>
<protein>
    <submittedName>
        <fullName evidence="2">Uncharacterized protein</fullName>
    </submittedName>
</protein>
<keyword evidence="3" id="KW-1185">Reference proteome</keyword>
<feature type="transmembrane region" description="Helical" evidence="1">
    <location>
        <begin position="25"/>
        <end position="48"/>
    </location>
</feature>
<gene>
    <name evidence="2" type="ORF">RM590_16205</name>
</gene>
<dbReference type="Proteomes" id="UP001183246">
    <property type="component" value="Unassembled WGS sequence"/>
</dbReference>
<reference evidence="3" key="1">
    <citation type="submission" date="2023-07" db="EMBL/GenBank/DDBJ databases">
        <title>30 novel species of actinomycetes from the DSMZ collection.</title>
        <authorList>
            <person name="Nouioui I."/>
        </authorList>
    </citation>
    <scope>NUCLEOTIDE SEQUENCE [LARGE SCALE GENOMIC DNA]</scope>
    <source>
        <strain evidence="3">DSM 44938</strain>
    </source>
</reference>
<accession>A0ABU2MR93</accession>
<proteinExistence type="predicted"/>
<organism evidence="2 3">
    <name type="scientific">Streptomyces litchfieldiae</name>
    <dbReference type="NCBI Taxonomy" id="3075543"/>
    <lineage>
        <taxon>Bacteria</taxon>
        <taxon>Bacillati</taxon>
        <taxon>Actinomycetota</taxon>
        <taxon>Actinomycetes</taxon>
        <taxon>Kitasatosporales</taxon>
        <taxon>Streptomycetaceae</taxon>
        <taxon>Streptomyces</taxon>
    </lineage>
</organism>
<evidence type="ECO:0000313" key="3">
    <source>
        <dbReference type="Proteomes" id="UP001183246"/>
    </source>
</evidence>
<dbReference type="RefSeq" id="WP_311705277.1">
    <property type="nucleotide sequence ID" value="NZ_JAVREL010000008.1"/>
</dbReference>